<dbReference type="EMBL" id="CAJVPL010016837">
    <property type="protein sequence ID" value="CAG8696642.1"/>
    <property type="molecule type" value="Genomic_DNA"/>
</dbReference>
<gene>
    <name evidence="1" type="ORF">AGERDE_LOCUS13299</name>
</gene>
<dbReference type="AlphaFoldDB" id="A0A9N9EY54"/>
<dbReference type="Proteomes" id="UP000789831">
    <property type="component" value="Unassembled WGS sequence"/>
</dbReference>
<feature type="non-terminal residue" evidence="1">
    <location>
        <position position="137"/>
    </location>
</feature>
<sequence length="137" mass="16206">FAVSRDISSMFQRFQDGTNYFGDDSDIFQDVAKSDREDIVSEFHSKFSKIVDREEEDNFITKLYRNKMSIIPWPVFNESSFYTTFRQLKIKLDEQDSKYKNAKLFVEKIKVLMTKLKVCDWGSVQGTLITMRTLELK</sequence>
<keyword evidence="2" id="KW-1185">Reference proteome</keyword>
<evidence type="ECO:0000313" key="2">
    <source>
        <dbReference type="Proteomes" id="UP000789831"/>
    </source>
</evidence>
<organism evidence="1 2">
    <name type="scientific">Ambispora gerdemannii</name>
    <dbReference type="NCBI Taxonomy" id="144530"/>
    <lineage>
        <taxon>Eukaryota</taxon>
        <taxon>Fungi</taxon>
        <taxon>Fungi incertae sedis</taxon>
        <taxon>Mucoromycota</taxon>
        <taxon>Glomeromycotina</taxon>
        <taxon>Glomeromycetes</taxon>
        <taxon>Archaeosporales</taxon>
        <taxon>Ambisporaceae</taxon>
        <taxon>Ambispora</taxon>
    </lineage>
</organism>
<accession>A0A9N9EY54</accession>
<evidence type="ECO:0000313" key="1">
    <source>
        <dbReference type="EMBL" id="CAG8696642.1"/>
    </source>
</evidence>
<reference evidence="1" key="1">
    <citation type="submission" date="2021-06" db="EMBL/GenBank/DDBJ databases">
        <authorList>
            <person name="Kallberg Y."/>
            <person name="Tangrot J."/>
            <person name="Rosling A."/>
        </authorList>
    </citation>
    <scope>NUCLEOTIDE SEQUENCE</scope>
    <source>
        <strain evidence="1">MT106</strain>
    </source>
</reference>
<feature type="non-terminal residue" evidence="1">
    <location>
        <position position="1"/>
    </location>
</feature>
<comment type="caution">
    <text evidence="1">The sequence shown here is derived from an EMBL/GenBank/DDBJ whole genome shotgun (WGS) entry which is preliminary data.</text>
</comment>
<name>A0A9N9EY54_9GLOM</name>
<dbReference type="OrthoDB" id="2414545at2759"/>
<protein>
    <submittedName>
        <fullName evidence="1">3684_t:CDS:1</fullName>
    </submittedName>
</protein>
<proteinExistence type="predicted"/>